<evidence type="ECO:0000313" key="3">
    <source>
        <dbReference type="Proteomes" id="UP000827092"/>
    </source>
</evidence>
<dbReference type="Proteomes" id="UP000827092">
    <property type="component" value="Unassembled WGS sequence"/>
</dbReference>
<organism evidence="2 3">
    <name type="scientific">Oedothorax gibbosus</name>
    <dbReference type="NCBI Taxonomy" id="931172"/>
    <lineage>
        <taxon>Eukaryota</taxon>
        <taxon>Metazoa</taxon>
        <taxon>Ecdysozoa</taxon>
        <taxon>Arthropoda</taxon>
        <taxon>Chelicerata</taxon>
        <taxon>Arachnida</taxon>
        <taxon>Araneae</taxon>
        <taxon>Araneomorphae</taxon>
        <taxon>Entelegynae</taxon>
        <taxon>Araneoidea</taxon>
        <taxon>Linyphiidae</taxon>
        <taxon>Erigoninae</taxon>
        <taxon>Oedothorax</taxon>
    </lineage>
</organism>
<keyword evidence="3" id="KW-1185">Reference proteome</keyword>
<dbReference type="AlphaFoldDB" id="A0AAV6THL1"/>
<sequence>MCASHRVLNKPGGEMKVQAGGGRPHSGSPFPRGRAHRRPAAFHLWKWRSLSAHVGTRKMVNYARTGRGQRKLWWRSVAVLTCKSIVRSGSSGVRLIEPSSSWFPPKFPQDSWRSLNSVSSGKAND</sequence>
<name>A0AAV6THL1_9ARAC</name>
<dbReference type="EMBL" id="JAFNEN010004272">
    <property type="protein sequence ID" value="KAG8171236.1"/>
    <property type="molecule type" value="Genomic_DNA"/>
</dbReference>
<reference evidence="2 3" key="1">
    <citation type="journal article" date="2022" name="Nat. Ecol. Evol.">
        <title>A masculinizing supergene underlies an exaggerated male reproductive morph in a spider.</title>
        <authorList>
            <person name="Hendrickx F."/>
            <person name="De Corte Z."/>
            <person name="Sonet G."/>
            <person name="Van Belleghem S.M."/>
            <person name="Kostlbacher S."/>
            <person name="Vangestel C."/>
        </authorList>
    </citation>
    <scope>NUCLEOTIDE SEQUENCE [LARGE SCALE GENOMIC DNA]</scope>
    <source>
        <strain evidence="2">W744_W776</strain>
    </source>
</reference>
<evidence type="ECO:0000256" key="1">
    <source>
        <dbReference type="SAM" id="MobiDB-lite"/>
    </source>
</evidence>
<feature type="region of interest" description="Disordered" evidence="1">
    <location>
        <begin position="1"/>
        <end position="35"/>
    </location>
</feature>
<accession>A0AAV6THL1</accession>
<evidence type="ECO:0000313" key="2">
    <source>
        <dbReference type="EMBL" id="KAG8171236.1"/>
    </source>
</evidence>
<proteinExistence type="predicted"/>
<gene>
    <name evidence="2" type="ORF">JTE90_010978</name>
</gene>
<protein>
    <submittedName>
        <fullName evidence="2">Uncharacterized protein</fullName>
    </submittedName>
</protein>
<comment type="caution">
    <text evidence="2">The sequence shown here is derived from an EMBL/GenBank/DDBJ whole genome shotgun (WGS) entry which is preliminary data.</text>
</comment>